<gene>
    <name evidence="2" type="primary">ytcJ_2</name>
    <name evidence="2" type="ORF">LOC62_04G005364</name>
</gene>
<dbReference type="SUPFAM" id="SSF51556">
    <property type="entry name" value="Metallo-dependent hydrolases"/>
    <property type="match status" value="2"/>
</dbReference>
<feature type="domain" description="Amidohydrolase 3" evidence="1">
    <location>
        <begin position="58"/>
        <end position="501"/>
    </location>
</feature>
<dbReference type="AlphaFoldDB" id="A0AAF0YBN9"/>
<dbReference type="GeneID" id="87808593"/>
<name>A0AAF0YBN9_9TREE</name>
<proteinExistence type="predicted"/>
<dbReference type="Gene3D" id="2.30.40.10">
    <property type="entry name" value="Urease, subunit C, domain 1"/>
    <property type="match status" value="1"/>
</dbReference>
<sequence>MTMPIANPDSNAPFASPQTLFINANVVGWPPGVYSVLVLGGRVAIVSRGLVVPETDMQVVDVRGAWIAPSLVDWHTHFTSAAVHARRLSLTGYPSAAVALKVVNVALRSPEYDECGTFVAVGIRPGAWADAAILNRSTLDAMCSTKPVALYFTDGRCVANTRMLRLGGFGHDTHPHGYCSRADAAALSARLMEIADPYVVDNWVGDLAAHVAALGITQIVDFEMADNEDDWKRRCGPKQFSTLRVKCTISPEYLDEAIQKRHSANEPIEGTHGLITVGPFHLVADGTLAHMTAYCKQPYSNTTSRGKLYHPPDAIGTLCTKATEAGLQVAVHAAGDEALRIVVDQLDATDPLPGSTIEHPALVDALEVPRAAALGLAASVSPTRMVHDAPIAHALWRGREGRTWPYRSLQSARLPLRFGSGEPEVPIQPWVAMACAMSRASYQPQECLTGAEAFAASTWNGRGHVSEGERADLILIDADPLGAGAEEMRAVKVLGTMLGGNWTHRPTPPPAAMTIAPAPPQTLLTNANVVGYPRGPYSLLIEAGVVVTITQGLIVPERGAEVLDVRGGWVAPSLIDWHTHFTKTAINARRLSLASHATASEVLRAVGRALDEHDGACFVGTTVRAGLPDAALLNRAALDAMSPQKPLVLFFFGNHSCVANSAALALVGLDPADGLLVEGDAFALSIKLGEMADVDEVDAWVGELARDVAALGVTEVVDLEMAANVGPWQRRCAKGFDALRVHIGFYAQHLDDAIGRGYHTGEAVPGTNDLVSVGPFKIITDGALSSMTAYCKAPYTNTCNRGALNYTPAEIDELCLKATASGLRLAVHAIGDEALSLVLDALERHASLGYPPLGGSTIEHAMLVDAPEVPRFARLGLTASVQPRHLVEDIQLAHARWAGREHLSFPYRTLLKAGIRLRFGSDTPVSPIQPWEAMACAMSREGFGEVYEPQERLGAAQAFAASTWSGRVELRERERADLIIVDADPLTLDAEGMRRVKVYATMLGGRWTYPPKALR</sequence>
<dbReference type="InterPro" id="IPR013108">
    <property type="entry name" value="Amidohydro_3"/>
</dbReference>
<dbReference type="PANTHER" id="PTHR22642:SF2">
    <property type="entry name" value="PROTEIN LONG AFTER FAR-RED 3"/>
    <property type="match status" value="1"/>
</dbReference>
<protein>
    <submittedName>
        <fullName evidence="2">Amidohydrolase YtcJ</fullName>
    </submittedName>
</protein>
<dbReference type="InterPro" id="IPR011059">
    <property type="entry name" value="Metal-dep_hydrolase_composite"/>
</dbReference>
<dbReference type="Proteomes" id="UP000827549">
    <property type="component" value="Chromosome 4"/>
</dbReference>
<dbReference type="RefSeq" id="XP_062627876.1">
    <property type="nucleotide sequence ID" value="XM_062771894.1"/>
</dbReference>
<reference evidence="2" key="1">
    <citation type="submission" date="2023-10" db="EMBL/GenBank/DDBJ databases">
        <authorList>
            <person name="Noh H."/>
        </authorList>
    </citation>
    <scope>NUCLEOTIDE SEQUENCE</scope>
    <source>
        <strain evidence="2">DUCC4014</strain>
    </source>
</reference>
<accession>A0AAF0YBN9</accession>
<keyword evidence="3" id="KW-1185">Reference proteome</keyword>
<dbReference type="GO" id="GO:0016810">
    <property type="term" value="F:hydrolase activity, acting on carbon-nitrogen (but not peptide) bonds"/>
    <property type="evidence" value="ECO:0007669"/>
    <property type="project" value="InterPro"/>
</dbReference>
<dbReference type="EMBL" id="CP086717">
    <property type="protein sequence ID" value="WOO81844.1"/>
    <property type="molecule type" value="Genomic_DNA"/>
</dbReference>
<organism evidence="2 3">
    <name type="scientific">Vanrija pseudolonga</name>
    <dbReference type="NCBI Taxonomy" id="143232"/>
    <lineage>
        <taxon>Eukaryota</taxon>
        <taxon>Fungi</taxon>
        <taxon>Dikarya</taxon>
        <taxon>Basidiomycota</taxon>
        <taxon>Agaricomycotina</taxon>
        <taxon>Tremellomycetes</taxon>
        <taxon>Trichosporonales</taxon>
        <taxon>Trichosporonaceae</taxon>
        <taxon>Vanrija</taxon>
    </lineage>
</organism>
<evidence type="ECO:0000313" key="3">
    <source>
        <dbReference type="Proteomes" id="UP000827549"/>
    </source>
</evidence>
<dbReference type="SUPFAM" id="SSF51338">
    <property type="entry name" value="Composite domain of metallo-dependent hydrolases"/>
    <property type="match status" value="2"/>
</dbReference>
<feature type="domain" description="Amidohydrolase 3" evidence="1">
    <location>
        <begin position="561"/>
        <end position="1009"/>
    </location>
</feature>
<dbReference type="Pfam" id="PF07969">
    <property type="entry name" value="Amidohydro_3"/>
    <property type="match status" value="2"/>
</dbReference>
<dbReference type="InterPro" id="IPR032466">
    <property type="entry name" value="Metal_Hydrolase"/>
</dbReference>
<dbReference type="Gene3D" id="3.20.20.140">
    <property type="entry name" value="Metal-dependent hydrolases"/>
    <property type="match status" value="3"/>
</dbReference>
<evidence type="ECO:0000313" key="2">
    <source>
        <dbReference type="EMBL" id="WOO81844.1"/>
    </source>
</evidence>
<dbReference type="Gene3D" id="3.10.310.70">
    <property type="match status" value="2"/>
</dbReference>
<dbReference type="PANTHER" id="PTHR22642">
    <property type="entry name" value="IMIDAZOLONEPROPIONASE"/>
    <property type="match status" value="1"/>
</dbReference>
<evidence type="ECO:0000259" key="1">
    <source>
        <dbReference type="Pfam" id="PF07969"/>
    </source>
</evidence>